<evidence type="ECO:0000256" key="11">
    <source>
        <dbReference type="ARBA" id="ARBA00022842"/>
    </source>
</evidence>
<dbReference type="InterPro" id="IPR018209">
    <property type="entry name" value="Pyrv_Knase_AS"/>
</dbReference>
<evidence type="ECO:0000256" key="12">
    <source>
        <dbReference type="ARBA" id="ARBA00023152"/>
    </source>
</evidence>
<dbReference type="FunFam" id="3.20.20.60:FF:000025">
    <property type="entry name" value="Pyruvate kinase"/>
    <property type="match status" value="1"/>
</dbReference>
<feature type="domain" description="Pyruvate kinase C-terminal" evidence="17">
    <location>
        <begin position="357"/>
        <end position="469"/>
    </location>
</feature>
<dbReference type="GO" id="GO:0000287">
    <property type="term" value="F:magnesium ion binding"/>
    <property type="evidence" value="ECO:0007669"/>
    <property type="project" value="UniProtKB-UniRule"/>
</dbReference>
<evidence type="ECO:0000256" key="10">
    <source>
        <dbReference type="ARBA" id="ARBA00022840"/>
    </source>
</evidence>
<sequence length="472" mass="52114">MKRKTKIICTIGPAIDNEEMIEKMIDAGMNVARLNFSHADQTEHSNRMDMIRRIAKKKNRFIGVLADTKGPEIRTGKFENDIATFKKGDRVEVHKKPILGNRERFHVDCIELYNDIKIGDYLLIDDGKMKLTVLEATKDVLLCEVNNSGSIKTKKGVNVPNVILSMPFVSEKDYEDIVFSANKNVDMIALSFVRRKEDVLEIREILKKVGKENIELIAKIENQEGVDNLESILSVSDGVMVARGDLGVEVSTSLVPIYQKRIIAKANEMGKPVITATHMLESMMYSPRPTRAEASDVANAILDGSDAIMLSGESAAGEYPIEAVLVMDTIAKAIEDSINYKDKLANAIASSHQTINDAIGIAVSQTALSLNKVDVIIAFTETGGTARRMCKFRPSVPIIAVTDSIETCQKLTYYWGVFSALRQNVTDYAVYDKVAVEVAKDFGFSSGSTIIITSGWAQKHGSTNTLRIIDIP</sequence>
<proteinExistence type="inferred from homology"/>
<evidence type="ECO:0000256" key="13">
    <source>
        <dbReference type="ARBA" id="ARBA00023317"/>
    </source>
</evidence>
<reference evidence="18" key="1">
    <citation type="submission" date="2023-05" db="EMBL/GenBank/DDBJ databases">
        <title>Mariniplasma microaerophilum sp. nov., a novel anaerobic mollicute isolated from terrestrial mud volcano, Taman Peninsula, Russia.</title>
        <authorList>
            <person name="Khomyakova M.A."/>
            <person name="Merkel A.Y."/>
            <person name="Slobodkin A.I."/>
        </authorList>
    </citation>
    <scope>NUCLEOTIDE SEQUENCE</scope>
    <source>
        <strain evidence="18">M4Ah</strain>
    </source>
</reference>
<comment type="caution">
    <text evidence="18">The sequence shown here is derived from an EMBL/GenBank/DDBJ whole genome shotgun (WGS) entry which is preliminary data.</text>
</comment>
<dbReference type="SUPFAM" id="SSF50800">
    <property type="entry name" value="PK beta-barrel domain-like"/>
    <property type="match status" value="1"/>
</dbReference>
<dbReference type="InterPro" id="IPR015813">
    <property type="entry name" value="Pyrv/PenolPyrv_kinase-like_dom"/>
</dbReference>
<dbReference type="PROSITE" id="PS00110">
    <property type="entry name" value="PYRUVATE_KINASE"/>
    <property type="match status" value="1"/>
</dbReference>
<dbReference type="InterPro" id="IPR040442">
    <property type="entry name" value="Pyrv_kinase-like_dom_sf"/>
</dbReference>
<dbReference type="GO" id="GO:0016301">
    <property type="term" value="F:kinase activity"/>
    <property type="evidence" value="ECO:0007669"/>
    <property type="project" value="UniProtKB-KW"/>
</dbReference>
<comment type="similarity">
    <text evidence="4 15">Belongs to the pyruvate kinase family.</text>
</comment>
<comment type="catalytic activity">
    <reaction evidence="15">
        <text>pyruvate + ATP = phosphoenolpyruvate + ADP + H(+)</text>
        <dbReference type="Rhea" id="RHEA:18157"/>
        <dbReference type="ChEBI" id="CHEBI:15361"/>
        <dbReference type="ChEBI" id="CHEBI:15378"/>
        <dbReference type="ChEBI" id="CHEBI:30616"/>
        <dbReference type="ChEBI" id="CHEBI:58702"/>
        <dbReference type="ChEBI" id="CHEBI:456216"/>
        <dbReference type="EC" id="2.7.1.40"/>
    </reaction>
</comment>
<dbReference type="NCBIfam" id="TIGR01064">
    <property type="entry name" value="pyruv_kin"/>
    <property type="match status" value="1"/>
</dbReference>
<evidence type="ECO:0000256" key="1">
    <source>
        <dbReference type="ARBA" id="ARBA00001946"/>
    </source>
</evidence>
<dbReference type="InterPro" id="IPR001697">
    <property type="entry name" value="Pyr_Knase"/>
</dbReference>
<dbReference type="RefSeq" id="WP_282839164.1">
    <property type="nucleotide sequence ID" value="NZ_JASCXW010000009.1"/>
</dbReference>
<evidence type="ECO:0000256" key="3">
    <source>
        <dbReference type="ARBA" id="ARBA00004997"/>
    </source>
</evidence>
<keyword evidence="7" id="KW-0479">Metal-binding</keyword>
<dbReference type="EMBL" id="JASCXW010000009">
    <property type="protein sequence ID" value="MDI6452739.1"/>
    <property type="molecule type" value="Genomic_DNA"/>
</dbReference>
<keyword evidence="6 15" id="KW-0808">Transferase</keyword>
<comment type="pathway">
    <text evidence="3 15">Carbohydrate degradation; glycolysis; pyruvate from D-glyceraldehyde 3-phosphate: step 5/5.</text>
</comment>
<dbReference type="FunFam" id="2.40.33.10:FF:000001">
    <property type="entry name" value="Pyruvate kinase"/>
    <property type="match status" value="1"/>
</dbReference>
<evidence type="ECO:0000256" key="14">
    <source>
        <dbReference type="NCBIfam" id="TIGR01064"/>
    </source>
</evidence>
<keyword evidence="11 15" id="KW-0460">Magnesium</keyword>
<dbReference type="GO" id="GO:0030955">
    <property type="term" value="F:potassium ion binding"/>
    <property type="evidence" value="ECO:0007669"/>
    <property type="project" value="UniProtKB-UniRule"/>
</dbReference>
<keyword evidence="12 15" id="KW-0324">Glycolysis</keyword>
<dbReference type="InterPro" id="IPR015795">
    <property type="entry name" value="Pyrv_Knase_C"/>
</dbReference>
<evidence type="ECO:0000256" key="8">
    <source>
        <dbReference type="ARBA" id="ARBA00022741"/>
    </source>
</evidence>
<dbReference type="EC" id="2.7.1.40" evidence="5 14"/>
<dbReference type="NCBIfam" id="NF004978">
    <property type="entry name" value="PRK06354.1"/>
    <property type="match status" value="1"/>
</dbReference>
<dbReference type="Gene3D" id="3.20.20.60">
    <property type="entry name" value="Phosphoenolpyruvate-binding domains"/>
    <property type="match status" value="1"/>
</dbReference>
<keyword evidence="13 18" id="KW-0670">Pyruvate</keyword>
<gene>
    <name evidence="18" type="primary">pyk</name>
    <name evidence="18" type="ORF">QJ521_04090</name>
</gene>
<dbReference type="AlphaFoldDB" id="A0AAW6UAQ4"/>
<keyword evidence="10" id="KW-0067">ATP-binding</keyword>
<feature type="domain" description="Pyruvate kinase barrel" evidence="16">
    <location>
        <begin position="3"/>
        <end position="324"/>
    </location>
</feature>
<evidence type="ECO:0000256" key="9">
    <source>
        <dbReference type="ARBA" id="ARBA00022777"/>
    </source>
</evidence>
<dbReference type="InterPro" id="IPR015806">
    <property type="entry name" value="Pyrv_Knase_insert_dom_sf"/>
</dbReference>
<dbReference type="SUPFAM" id="SSF51621">
    <property type="entry name" value="Phosphoenolpyruvate/pyruvate domain"/>
    <property type="match status" value="1"/>
</dbReference>
<name>A0AAW6UAQ4_9MOLU</name>
<dbReference type="InterPro" id="IPR011037">
    <property type="entry name" value="Pyrv_Knase-like_insert_dom_sf"/>
</dbReference>
<evidence type="ECO:0000259" key="17">
    <source>
        <dbReference type="Pfam" id="PF02887"/>
    </source>
</evidence>
<evidence type="ECO:0000313" key="18">
    <source>
        <dbReference type="EMBL" id="MDI6452739.1"/>
    </source>
</evidence>
<dbReference type="PANTHER" id="PTHR11817">
    <property type="entry name" value="PYRUVATE KINASE"/>
    <property type="match status" value="1"/>
</dbReference>
<accession>A0AAW6UAQ4</accession>
<comment type="cofactor">
    <cofactor evidence="1">
        <name>Mg(2+)</name>
        <dbReference type="ChEBI" id="CHEBI:18420"/>
    </cofactor>
</comment>
<evidence type="ECO:0000256" key="7">
    <source>
        <dbReference type="ARBA" id="ARBA00022723"/>
    </source>
</evidence>
<organism evidence="18 19">
    <name type="scientific">Peloplasma aerotolerans</name>
    <dbReference type="NCBI Taxonomy" id="3044389"/>
    <lineage>
        <taxon>Bacteria</taxon>
        <taxon>Bacillati</taxon>
        <taxon>Mycoplasmatota</taxon>
        <taxon>Mollicutes</taxon>
        <taxon>Acholeplasmatales</taxon>
        <taxon>Acholeplasmataceae</taxon>
        <taxon>Peloplasma</taxon>
    </lineage>
</organism>
<keyword evidence="19" id="KW-1185">Reference proteome</keyword>
<dbReference type="InterPro" id="IPR036918">
    <property type="entry name" value="Pyrv_Knase_C_sf"/>
</dbReference>
<comment type="cofactor">
    <cofactor evidence="2">
        <name>K(+)</name>
        <dbReference type="ChEBI" id="CHEBI:29103"/>
    </cofactor>
</comment>
<dbReference type="PRINTS" id="PR01050">
    <property type="entry name" value="PYRUVTKNASE"/>
</dbReference>
<dbReference type="SUPFAM" id="SSF52935">
    <property type="entry name" value="PK C-terminal domain-like"/>
    <property type="match status" value="1"/>
</dbReference>
<evidence type="ECO:0000256" key="6">
    <source>
        <dbReference type="ARBA" id="ARBA00022679"/>
    </source>
</evidence>
<dbReference type="GO" id="GO:0005524">
    <property type="term" value="F:ATP binding"/>
    <property type="evidence" value="ECO:0007669"/>
    <property type="project" value="UniProtKB-KW"/>
</dbReference>
<evidence type="ECO:0000259" key="16">
    <source>
        <dbReference type="Pfam" id="PF00224"/>
    </source>
</evidence>
<keyword evidence="9 15" id="KW-0418">Kinase</keyword>
<evidence type="ECO:0000256" key="4">
    <source>
        <dbReference type="ARBA" id="ARBA00008663"/>
    </source>
</evidence>
<keyword evidence="8" id="KW-0547">Nucleotide-binding</keyword>
<dbReference type="Proteomes" id="UP001431532">
    <property type="component" value="Unassembled WGS sequence"/>
</dbReference>
<dbReference type="NCBIfam" id="NF004491">
    <property type="entry name" value="PRK05826.1"/>
    <property type="match status" value="1"/>
</dbReference>
<evidence type="ECO:0000256" key="15">
    <source>
        <dbReference type="RuleBase" id="RU000504"/>
    </source>
</evidence>
<protein>
    <recommendedName>
        <fullName evidence="5 14">Pyruvate kinase</fullName>
        <ecNumber evidence="5 14">2.7.1.40</ecNumber>
    </recommendedName>
</protein>
<evidence type="ECO:0000256" key="5">
    <source>
        <dbReference type="ARBA" id="ARBA00012142"/>
    </source>
</evidence>
<dbReference type="Pfam" id="PF02887">
    <property type="entry name" value="PK_C"/>
    <property type="match status" value="1"/>
</dbReference>
<dbReference type="Gene3D" id="2.40.33.10">
    <property type="entry name" value="PK beta-barrel domain-like"/>
    <property type="match status" value="1"/>
</dbReference>
<evidence type="ECO:0000313" key="19">
    <source>
        <dbReference type="Proteomes" id="UP001431532"/>
    </source>
</evidence>
<evidence type="ECO:0000256" key="2">
    <source>
        <dbReference type="ARBA" id="ARBA00001958"/>
    </source>
</evidence>
<dbReference type="Pfam" id="PF00224">
    <property type="entry name" value="PK"/>
    <property type="match status" value="1"/>
</dbReference>
<dbReference type="Gene3D" id="3.40.1380.20">
    <property type="entry name" value="Pyruvate kinase, C-terminal domain"/>
    <property type="match status" value="1"/>
</dbReference>
<dbReference type="GO" id="GO:0004743">
    <property type="term" value="F:pyruvate kinase activity"/>
    <property type="evidence" value="ECO:0007669"/>
    <property type="project" value="UniProtKB-UniRule"/>
</dbReference>
<dbReference type="InterPro" id="IPR015793">
    <property type="entry name" value="Pyrv_Knase_brl"/>
</dbReference>